<dbReference type="EMBL" id="JADGJH010003514">
    <property type="protein sequence ID" value="KAJ3090428.1"/>
    <property type="molecule type" value="Genomic_DNA"/>
</dbReference>
<proteinExistence type="predicted"/>
<organism evidence="1 2">
    <name type="scientific">Physocladia obscura</name>
    <dbReference type="NCBI Taxonomy" id="109957"/>
    <lineage>
        <taxon>Eukaryota</taxon>
        <taxon>Fungi</taxon>
        <taxon>Fungi incertae sedis</taxon>
        <taxon>Chytridiomycota</taxon>
        <taxon>Chytridiomycota incertae sedis</taxon>
        <taxon>Chytridiomycetes</taxon>
        <taxon>Chytridiales</taxon>
        <taxon>Chytriomycetaceae</taxon>
        <taxon>Physocladia</taxon>
    </lineage>
</organism>
<dbReference type="GO" id="GO:0005847">
    <property type="term" value="C:mRNA cleavage and polyadenylation specificity factor complex"/>
    <property type="evidence" value="ECO:0007669"/>
    <property type="project" value="TreeGrafter"/>
</dbReference>
<keyword evidence="2" id="KW-1185">Reference proteome</keyword>
<dbReference type="AlphaFoldDB" id="A0AAD5XAT3"/>
<dbReference type="PANTHER" id="PTHR15245:SF20">
    <property type="entry name" value="SYMPLEKIN"/>
    <property type="match status" value="1"/>
</dbReference>
<evidence type="ECO:0000313" key="2">
    <source>
        <dbReference type="Proteomes" id="UP001211907"/>
    </source>
</evidence>
<protein>
    <submittedName>
        <fullName evidence="1">Uncharacterized protein</fullName>
    </submittedName>
</protein>
<dbReference type="Proteomes" id="UP001211907">
    <property type="component" value="Unassembled WGS sequence"/>
</dbReference>
<gene>
    <name evidence="1" type="ORF">HK100_007450</name>
</gene>
<reference evidence="1" key="1">
    <citation type="submission" date="2020-05" db="EMBL/GenBank/DDBJ databases">
        <title>Phylogenomic resolution of chytrid fungi.</title>
        <authorList>
            <person name="Stajich J.E."/>
            <person name="Amses K."/>
            <person name="Simmons R."/>
            <person name="Seto K."/>
            <person name="Myers J."/>
            <person name="Bonds A."/>
            <person name="Quandt C.A."/>
            <person name="Barry K."/>
            <person name="Liu P."/>
            <person name="Grigoriev I."/>
            <person name="Longcore J.E."/>
            <person name="James T.Y."/>
        </authorList>
    </citation>
    <scope>NUCLEOTIDE SEQUENCE</scope>
    <source>
        <strain evidence="1">JEL0513</strain>
    </source>
</reference>
<dbReference type="PANTHER" id="PTHR15245">
    <property type="entry name" value="SYMPLEKIN-RELATED"/>
    <property type="match status" value="1"/>
</dbReference>
<accession>A0AAD5XAT3</accession>
<name>A0AAD5XAT3_9FUNG</name>
<sequence length="204" mass="22045">MLLGLSTLRDLINLRPAVRPTCTKMLLHYCTSPDKILRSNAILIARRWISPDHTILGPIIEAHATEMLHKLSGPPPGDDEEEEEGGGAAWEEIDSIRHFELFFAITSKKHVLLRELMRFFGKLMPETASVILAQIEPLVKSMAAAAVTGGGGSGGGLADVVGAMREFPDGSDMLVRRIVDILTDGGGDVHTDVVAAVVDIVEEK</sequence>
<comment type="caution">
    <text evidence="1">The sequence shown here is derived from an EMBL/GenBank/DDBJ whole genome shotgun (WGS) entry which is preliminary data.</text>
</comment>
<feature type="non-terminal residue" evidence="1">
    <location>
        <position position="204"/>
    </location>
</feature>
<dbReference type="InterPro" id="IPR021850">
    <property type="entry name" value="Symplekin/Pta1"/>
</dbReference>
<evidence type="ECO:0000313" key="1">
    <source>
        <dbReference type="EMBL" id="KAJ3090428.1"/>
    </source>
</evidence>